<accession>A0A840AUE3</accession>
<reference evidence="2 3" key="1">
    <citation type="submission" date="2020-08" db="EMBL/GenBank/DDBJ databases">
        <title>Genomic Encyclopedia of Type Strains, Phase IV (KMG-IV): sequencing the most valuable type-strain genomes for metagenomic binning, comparative biology and taxonomic classification.</title>
        <authorList>
            <person name="Goeker M."/>
        </authorList>
    </citation>
    <scope>NUCLEOTIDE SEQUENCE [LARGE SCALE GENOMIC DNA]</scope>
    <source>
        <strain evidence="2 3">DSM 29050</strain>
    </source>
</reference>
<dbReference type="EC" id="2.3.1.-" evidence="2"/>
<keyword evidence="2" id="KW-0808">Transferase</keyword>
<dbReference type="PANTHER" id="PTHR43451:SF1">
    <property type="entry name" value="ACETYLTRANSFERASE"/>
    <property type="match status" value="1"/>
</dbReference>
<keyword evidence="3" id="KW-1185">Reference proteome</keyword>
<dbReference type="SUPFAM" id="SSF55729">
    <property type="entry name" value="Acyl-CoA N-acyltransferases (Nat)"/>
    <property type="match status" value="1"/>
</dbReference>
<dbReference type="PROSITE" id="PS51186">
    <property type="entry name" value="GNAT"/>
    <property type="match status" value="1"/>
</dbReference>
<dbReference type="CDD" id="cd04301">
    <property type="entry name" value="NAT_SF"/>
    <property type="match status" value="1"/>
</dbReference>
<dbReference type="EMBL" id="JACIEA010000001">
    <property type="protein sequence ID" value="MBB3941929.1"/>
    <property type="molecule type" value="Genomic_DNA"/>
</dbReference>
<dbReference type="InterPro" id="IPR000182">
    <property type="entry name" value="GNAT_dom"/>
</dbReference>
<comment type="caution">
    <text evidence="2">The sequence shown here is derived from an EMBL/GenBank/DDBJ whole genome shotgun (WGS) entry which is preliminary data.</text>
</comment>
<proteinExistence type="predicted"/>
<evidence type="ECO:0000313" key="3">
    <source>
        <dbReference type="Proteomes" id="UP000581447"/>
    </source>
</evidence>
<gene>
    <name evidence="2" type="ORF">GGR91_000151</name>
</gene>
<dbReference type="Pfam" id="PF13673">
    <property type="entry name" value="Acetyltransf_10"/>
    <property type="match status" value="1"/>
</dbReference>
<dbReference type="InterPro" id="IPR052564">
    <property type="entry name" value="N-acetyltrans/Recomb-assoc"/>
</dbReference>
<evidence type="ECO:0000259" key="1">
    <source>
        <dbReference type="PROSITE" id="PS51186"/>
    </source>
</evidence>
<protein>
    <submittedName>
        <fullName evidence="2">Putative acetyltransferase</fullName>
        <ecNumber evidence="2">2.3.1.-</ecNumber>
    </submittedName>
</protein>
<dbReference type="Proteomes" id="UP000581447">
    <property type="component" value="Unassembled WGS sequence"/>
</dbReference>
<dbReference type="AlphaFoldDB" id="A0A840AUE3"/>
<feature type="domain" description="N-acetyltransferase" evidence="1">
    <location>
        <begin position="6"/>
        <end position="158"/>
    </location>
</feature>
<name>A0A840AUE3_9SPHN</name>
<dbReference type="GO" id="GO:0016747">
    <property type="term" value="F:acyltransferase activity, transferring groups other than amino-acyl groups"/>
    <property type="evidence" value="ECO:0007669"/>
    <property type="project" value="InterPro"/>
</dbReference>
<dbReference type="RefSeq" id="WP_183939119.1">
    <property type="nucleotide sequence ID" value="NZ_BAABBG010000001.1"/>
</dbReference>
<dbReference type="PANTHER" id="PTHR43451">
    <property type="entry name" value="ACETYLTRANSFERASE (GNAT) FAMILY PROTEIN"/>
    <property type="match status" value="1"/>
</dbReference>
<organism evidence="2 3">
    <name type="scientific">Sphingorhabdus rigui</name>
    <dbReference type="NCBI Taxonomy" id="1282858"/>
    <lineage>
        <taxon>Bacteria</taxon>
        <taxon>Pseudomonadati</taxon>
        <taxon>Pseudomonadota</taxon>
        <taxon>Alphaproteobacteria</taxon>
        <taxon>Sphingomonadales</taxon>
        <taxon>Sphingomonadaceae</taxon>
        <taxon>Sphingorhabdus</taxon>
    </lineage>
</organism>
<sequence length="161" mass="17902">MNTMPHPLTWATPTDTAELADVMFDAVRNGPSKYTDAQRAAWVPERRRGVEWEARLAAKDIAIGRDGDRIIGFMSIEGGGYIDFAFIRPEAQGSGLFRRLFELVEARARAANEARLWVHASLMAQPAFAAVGFSVVEHQIVQIGDQQFQRAMMEKPLVTAV</sequence>
<keyword evidence="2" id="KW-0012">Acyltransferase</keyword>
<dbReference type="Gene3D" id="3.40.630.30">
    <property type="match status" value="1"/>
</dbReference>
<evidence type="ECO:0000313" key="2">
    <source>
        <dbReference type="EMBL" id="MBB3941929.1"/>
    </source>
</evidence>
<dbReference type="InterPro" id="IPR016181">
    <property type="entry name" value="Acyl_CoA_acyltransferase"/>
</dbReference>